<comment type="caution">
    <text evidence="1">The sequence shown here is derived from an EMBL/GenBank/DDBJ whole genome shotgun (WGS) entry which is preliminary data.</text>
</comment>
<accession>A0ABV0QJQ1</accession>
<keyword evidence="2" id="KW-1185">Reference proteome</keyword>
<dbReference type="Proteomes" id="UP001434883">
    <property type="component" value="Unassembled WGS sequence"/>
</dbReference>
<name>A0ABV0QJQ1_9TELE</name>
<protein>
    <submittedName>
        <fullName evidence="1">Uncharacterized protein</fullName>
    </submittedName>
</protein>
<evidence type="ECO:0000313" key="1">
    <source>
        <dbReference type="EMBL" id="MEQ2195658.1"/>
    </source>
</evidence>
<sequence length="99" mass="11856">MSKKNFKIEMCLIYVFPENFCMFPKLLWTDETKVLVFGRCVYYLKKLIHALIFTRIDYCNSVFKGLLKKSIRQLQLIQNAADLKLKLSYLLVFLLYYLV</sequence>
<organism evidence="1 2">
    <name type="scientific">Xenoophorus captivus</name>
    <dbReference type="NCBI Taxonomy" id="1517983"/>
    <lineage>
        <taxon>Eukaryota</taxon>
        <taxon>Metazoa</taxon>
        <taxon>Chordata</taxon>
        <taxon>Craniata</taxon>
        <taxon>Vertebrata</taxon>
        <taxon>Euteleostomi</taxon>
        <taxon>Actinopterygii</taxon>
        <taxon>Neopterygii</taxon>
        <taxon>Teleostei</taxon>
        <taxon>Neoteleostei</taxon>
        <taxon>Acanthomorphata</taxon>
        <taxon>Ovalentaria</taxon>
        <taxon>Atherinomorphae</taxon>
        <taxon>Cyprinodontiformes</taxon>
        <taxon>Goodeidae</taxon>
        <taxon>Xenoophorus</taxon>
    </lineage>
</organism>
<evidence type="ECO:0000313" key="2">
    <source>
        <dbReference type="Proteomes" id="UP001434883"/>
    </source>
</evidence>
<proteinExistence type="predicted"/>
<dbReference type="EMBL" id="JAHRIN010011815">
    <property type="protein sequence ID" value="MEQ2195658.1"/>
    <property type="molecule type" value="Genomic_DNA"/>
</dbReference>
<reference evidence="1 2" key="1">
    <citation type="submission" date="2021-06" db="EMBL/GenBank/DDBJ databases">
        <authorList>
            <person name="Palmer J.M."/>
        </authorList>
    </citation>
    <scope>NUCLEOTIDE SEQUENCE [LARGE SCALE GENOMIC DNA]</scope>
    <source>
        <strain evidence="1 2">XC_2019</strain>
        <tissue evidence="1">Muscle</tissue>
    </source>
</reference>
<gene>
    <name evidence="1" type="ORF">XENOCAPTIV_016432</name>
</gene>